<dbReference type="GO" id="GO:0004022">
    <property type="term" value="F:alcohol dehydrogenase (NAD+) activity"/>
    <property type="evidence" value="ECO:0007669"/>
    <property type="project" value="UniProtKB-EC"/>
</dbReference>
<dbReference type="InterPro" id="IPR056798">
    <property type="entry name" value="ADH_Fe_C"/>
</dbReference>
<organism evidence="11 12">
    <name type="scientific">Kordiimonas lacus</name>
    <dbReference type="NCBI Taxonomy" id="637679"/>
    <lineage>
        <taxon>Bacteria</taxon>
        <taxon>Pseudomonadati</taxon>
        <taxon>Pseudomonadota</taxon>
        <taxon>Alphaproteobacteria</taxon>
        <taxon>Kordiimonadales</taxon>
        <taxon>Kordiimonadaceae</taxon>
        <taxon>Kordiimonas</taxon>
    </lineage>
</organism>
<dbReference type="Pfam" id="PF25137">
    <property type="entry name" value="ADH_Fe_C"/>
    <property type="match status" value="1"/>
</dbReference>
<reference evidence="11 12" key="1">
    <citation type="submission" date="2016-10" db="EMBL/GenBank/DDBJ databases">
        <authorList>
            <person name="de Groot N.N."/>
        </authorList>
    </citation>
    <scope>NUCLEOTIDE SEQUENCE [LARGE SCALE GENOMIC DNA]</scope>
    <source>
        <strain evidence="11 12">CGMCC 1.9109</strain>
    </source>
</reference>
<keyword evidence="4" id="KW-0520">NAD</keyword>
<evidence type="ECO:0000259" key="10">
    <source>
        <dbReference type="Pfam" id="PF25137"/>
    </source>
</evidence>
<evidence type="ECO:0000256" key="5">
    <source>
        <dbReference type="ARBA" id="ARBA00049164"/>
    </source>
</evidence>
<evidence type="ECO:0000256" key="2">
    <source>
        <dbReference type="ARBA" id="ARBA00007358"/>
    </source>
</evidence>
<dbReference type="FunFam" id="3.40.50.1970:FF:000003">
    <property type="entry name" value="Alcohol dehydrogenase, iron-containing"/>
    <property type="match status" value="1"/>
</dbReference>
<dbReference type="SUPFAM" id="SSF56796">
    <property type="entry name" value="Dehydroquinate synthase-like"/>
    <property type="match status" value="1"/>
</dbReference>
<dbReference type="PANTHER" id="PTHR11496:SF102">
    <property type="entry name" value="ALCOHOL DEHYDROGENASE 4"/>
    <property type="match status" value="1"/>
</dbReference>
<dbReference type="CDD" id="cd08193">
    <property type="entry name" value="HVD"/>
    <property type="match status" value="1"/>
</dbReference>
<evidence type="ECO:0000256" key="8">
    <source>
        <dbReference type="ARBA" id="ARBA00076680"/>
    </source>
</evidence>
<dbReference type="Gene3D" id="3.40.50.1970">
    <property type="match status" value="1"/>
</dbReference>
<dbReference type="OrthoDB" id="9815791at2"/>
<dbReference type="InterPro" id="IPR039697">
    <property type="entry name" value="Alcohol_dehydrogenase_Fe"/>
</dbReference>
<dbReference type="RefSeq" id="WP_068306806.1">
    <property type="nucleotide sequence ID" value="NZ_FNAK01000006.1"/>
</dbReference>
<dbReference type="Gene3D" id="1.20.1090.10">
    <property type="entry name" value="Dehydroquinate synthase-like - alpha domain"/>
    <property type="match status" value="1"/>
</dbReference>
<gene>
    <name evidence="11" type="ORF">SAMN04488071_2793</name>
</gene>
<dbReference type="Pfam" id="PF00465">
    <property type="entry name" value="Fe-ADH"/>
    <property type="match status" value="1"/>
</dbReference>
<comment type="catalytic activity">
    <reaction evidence="5">
        <text>a secondary alcohol + NAD(+) = a ketone + NADH + H(+)</text>
        <dbReference type="Rhea" id="RHEA:10740"/>
        <dbReference type="ChEBI" id="CHEBI:15378"/>
        <dbReference type="ChEBI" id="CHEBI:17087"/>
        <dbReference type="ChEBI" id="CHEBI:35681"/>
        <dbReference type="ChEBI" id="CHEBI:57540"/>
        <dbReference type="ChEBI" id="CHEBI:57945"/>
        <dbReference type="EC" id="1.1.1.1"/>
    </reaction>
</comment>
<dbReference type="FunFam" id="1.20.1090.10:FF:000001">
    <property type="entry name" value="Aldehyde-alcohol dehydrogenase"/>
    <property type="match status" value="1"/>
</dbReference>
<dbReference type="EMBL" id="FNAK01000006">
    <property type="protein sequence ID" value="SDE38439.1"/>
    <property type="molecule type" value="Genomic_DNA"/>
</dbReference>
<evidence type="ECO:0000313" key="11">
    <source>
        <dbReference type="EMBL" id="SDE38439.1"/>
    </source>
</evidence>
<keyword evidence="3" id="KW-0560">Oxidoreductase</keyword>
<evidence type="ECO:0000256" key="1">
    <source>
        <dbReference type="ARBA" id="ARBA00001962"/>
    </source>
</evidence>
<feature type="domain" description="Alcohol dehydrogenase iron-type/glycerol dehydrogenase GldA" evidence="9">
    <location>
        <begin position="11"/>
        <end position="176"/>
    </location>
</feature>
<accession>A0A1G7CGL5</accession>
<comment type="catalytic activity">
    <reaction evidence="6">
        <text>a primary alcohol + NAD(+) = an aldehyde + NADH + H(+)</text>
        <dbReference type="Rhea" id="RHEA:10736"/>
        <dbReference type="ChEBI" id="CHEBI:15378"/>
        <dbReference type="ChEBI" id="CHEBI:15734"/>
        <dbReference type="ChEBI" id="CHEBI:17478"/>
        <dbReference type="ChEBI" id="CHEBI:57540"/>
        <dbReference type="ChEBI" id="CHEBI:57945"/>
        <dbReference type="EC" id="1.1.1.1"/>
    </reaction>
</comment>
<dbReference type="InterPro" id="IPR001670">
    <property type="entry name" value="ADH_Fe/GldA"/>
</dbReference>
<evidence type="ECO:0000256" key="7">
    <source>
        <dbReference type="ARBA" id="ARBA00074848"/>
    </source>
</evidence>
<protein>
    <recommendedName>
        <fullName evidence="7">Alcohol dehydrogenase 2</fullName>
    </recommendedName>
    <alternativeName>
        <fullName evidence="8">Alcohol dehydrogenase II</fullName>
    </alternativeName>
</protein>
<dbReference type="InterPro" id="IPR018211">
    <property type="entry name" value="ADH_Fe_CS"/>
</dbReference>
<evidence type="ECO:0000256" key="6">
    <source>
        <dbReference type="ARBA" id="ARBA00049243"/>
    </source>
</evidence>
<evidence type="ECO:0000256" key="3">
    <source>
        <dbReference type="ARBA" id="ARBA00023002"/>
    </source>
</evidence>
<dbReference type="GO" id="GO:0046872">
    <property type="term" value="F:metal ion binding"/>
    <property type="evidence" value="ECO:0007669"/>
    <property type="project" value="InterPro"/>
</dbReference>
<dbReference type="PANTHER" id="PTHR11496">
    <property type="entry name" value="ALCOHOL DEHYDROGENASE"/>
    <property type="match status" value="1"/>
</dbReference>
<feature type="domain" description="Fe-containing alcohol dehydrogenase-like C-terminal" evidence="10">
    <location>
        <begin position="188"/>
        <end position="378"/>
    </location>
</feature>
<proteinExistence type="inferred from homology"/>
<comment type="similarity">
    <text evidence="2">Belongs to the iron-containing alcohol dehydrogenase family.</text>
</comment>
<evidence type="ECO:0000313" key="12">
    <source>
        <dbReference type="Proteomes" id="UP000183685"/>
    </source>
</evidence>
<dbReference type="STRING" id="637679.GCA_001550055_03128"/>
<sequence length="378" mass="39439">MIAYNFNSVSSILVEDGAAHNLGATLKARFGCQKPMVITDMGLVRLGMVGSVMQALEEAELHPSLYDGVEADPSEKVVLEAVKAAKAHGSDLIVGFGGGSSMDVAKLVAILCTGKQALGDIYGLDQVSGGRLPLVQVPTTAGTGSEVTQIAIVTTGESTKMGVSDKTLLADLAILDATLTKGLPPHITAATGIDAMVHAIEAYTSKIKKNPISDGLARQALLMLGANIEVACKEGDNMEARRGMLVGATLAGQAFANAPVAGVHALAYPLGGHFHIPHGLSNALVLPHVLRFNEPVAGGLYAELAELVGAGNSAAALIDWLERIADDVGIEKRLRDVGVKEGALPMLADDAMLQERLLVNNPREITRSDALEIYEAAW</sequence>
<evidence type="ECO:0000256" key="4">
    <source>
        <dbReference type="ARBA" id="ARBA00023027"/>
    </source>
</evidence>
<dbReference type="AlphaFoldDB" id="A0A1G7CGL5"/>
<evidence type="ECO:0000259" key="9">
    <source>
        <dbReference type="Pfam" id="PF00465"/>
    </source>
</evidence>
<dbReference type="PROSITE" id="PS00913">
    <property type="entry name" value="ADH_IRON_1"/>
    <property type="match status" value="1"/>
</dbReference>
<keyword evidence="12" id="KW-1185">Reference proteome</keyword>
<name>A0A1G7CGL5_9PROT</name>
<comment type="cofactor">
    <cofactor evidence="1">
        <name>Fe cation</name>
        <dbReference type="ChEBI" id="CHEBI:24875"/>
    </cofactor>
</comment>
<dbReference type="Proteomes" id="UP000183685">
    <property type="component" value="Unassembled WGS sequence"/>
</dbReference>